<sequence>MISQPHFIARVRVEHARGERDRSCHFFPLPTGGTTPPVLRAYCGFTIQPGQAESLDAPTGMPCLGCLMAAALSS</sequence>
<dbReference type="AlphaFoldDB" id="A0A853ATT1"/>
<accession>A0A853ATT1</accession>
<evidence type="ECO:0000313" key="1">
    <source>
        <dbReference type="EMBL" id="NYI86064.1"/>
    </source>
</evidence>
<proteinExistence type="predicted"/>
<protein>
    <submittedName>
        <fullName evidence="1">Uncharacterized protein</fullName>
    </submittedName>
</protein>
<name>A0A853ATT1_9PSEU</name>
<evidence type="ECO:0000313" key="2">
    <source>
        <dbReference type="Proteomes" id="UP000587002"/>
    </source>
</evidence>
<organism evidence="1 2">
    <name type="scientific">Saccharopolyspora hordei</name>
    <dbReference type="NCBI Taxonomy" id="1838"/>
    <lineage>
        <taxon>Bacteria</taxon>
        <taxon>Bacillati</taxon>
        <taxon>Actinomycetota</taxon>
        <taxon>Actinomycetes</taxon>
        <taxon>Pseudonocardiales</taxon>
        <taxon>Pseudonocardiaceae</taxon>
        <taxon>Saccharopolyspora</taxon>
    </lineage>
</organism>
<dbReference type="EMBL" id="JACCFJ010000001">
    <property type="protein sequence ID" value="NYI86064.1"/>
    <property type="molecule type" value="Genomic_DNA"/>
</dbReference>
<keyword evidence="2" id="KW-1185">Reference proteome</keyword>
<dbReference type="RefSeq" id="WP_179723884.1">
    <property type="nucleotide sequence ID" value="NZ_BAABFH010000001.1"/>
</dbReference>
<gene>
    <name evidence="1" type="ORF">HNR68_004694</name>
</gene>
<dbReference type="Proteomes" id="UP000587002">
    <property type="component" value="Unassembled WGS sequence"/>
</dbReference>
<reference evidence="1 2" key="1">
    <citation type="submission" date="2020-07" db="EMBL/GenBank/DDBJ databases">
        <title>Sequencing the genomes of 1000 actinobacteria strains.</title>
        <authorList>
            <person name="Klenk H.-P."/>
        </authorList>
    </citation>
    <scope>NUCLEOTIDE SEQUENCE [LARGE SCALE GENOMIC DNA]</scope>
    <source>
        <strain evidence="1 2">DSM 44065</strain>
    </source>
</reference>
<comment type="caution">
    <text evidence="1">The sequence shown here is derived from an EMBL/GenBank/DDBJ whole genome shotgun (WGS) entry which is preliminary data.</text>
</comment>